<protein>
    <recommendedName>
        <fullName evidence="3">Cytochrome B pre-mRNA-processing protein 6</fullName>
    </recommendedName>
</protein>
<keyword evidence="2" id="KW-1185">Reference proteome</keyword>
<dbReference type="PANTHER" id="PTHR28250">
    <property type="entry name" value="CYTOCHROME B PRE-MRNA-PROCESSING PROTEIN 6"/>
    <property type="match status" value="1"/>
</dbReference>
<dbReference type="OrthoDB" id="2107880at2759"/>
<dbReference type="PANTHER" id="PTHR28250:SF1">
    <property type="entry name" value="CYTOCHROME B PRE-MRNA-PROCESSING PROTEIN 6"/>
    <property type="match status" value="1"/>
</dbReference>
<dbReference type="Proteomes" id="UP000092321">
    <property type="component" value="Unassembled WGS sequence"/>
</dbReference>
<comment type="caution">
    <text evidence="1">The sequence shown here is derived from an EMBL/GenBank/DDBJ whole genome shotgun (WGS) entry which is preliminary data.</text>
</comment>
<dbReference type="AlphaFoldDB" id="A0A1B7TAG3"/>
<dbReference type="Pfam" id="PF20180">
    <property type="entry name" value="UQCC2_CBP6"/>
    <property type="match status" value="1"/>
</dbReference>
<evidence type="ECO:0000313" key="2">
    <source>
        <dbReference type="Proteomes" id="UP000092321"/>
    </source>
</evidence>
<reference evidence="2" key="1">
    <citation type="journal article" date="2016" name="Proc. Natl. Acad. Sci. U.S.A.">
        <title>Comparative genomics of biotechnologically important yeasts.</title>
        <authorList>
            <person name="Riley R."/>
            <person name="Haridas S."/>
            <person name="Wolfe K.H."/>
            <person name="Lopes M.R."/>
            <person name="Hittinger C.T."/>
            <person name="Goeker M."/>
            <person name="Salamov A.A."/>
            <person name="Wisecaver J.H."/>
            <person name="Long T.M."/>
            <person name="Calvey C.H."/>
            <person name="Aerts A.L."/>
            <person name="Barry K.W."/>
            <person name="Choi C."/>
            <person name="Clum A."/>
            <person name="Coughlan A.Y."/>
            <person name="Deshpande S."/>
            <person name="Douglass A.P."/>
            <person name="Hanson S.J."/>
            <person name="Klenk H.-P."/>
            <person name="LaButti K.M."/>
            <person name="Lapidus A."/>
            <person name="Lindquist E.A."/>
            <person name="Lipzen A.M."/>
            <person name="Meier-Kolthoff J.P."/>
            <person name="Ohm R.A."/>
            <person name="Otillar R.P."/>
            <person name="Pangilinan J.L."/>
            <person name="Peng Y."/>
            <person name="Rokas A."/>
            <person name="Rosa C.A."/>
            <person name="Scheuner C."/>
            <person name="Sibirny A.A."/>
            <person name="Slot J.C."/>
            <person name="Stielow J.B."/>
            <person name="Sun H."/>
            <person name="Kurtzman C.P."/>
            <person name="Blackwell M."/>
            <person name="Grigoriev I.V."/>
            <person name="Jeffries T.W."/>
        </authorList>
    </citation>
    <scope>NUCLEOTIDE SEQUENCE [LARGE SCALE GENOMIC DNA]</scope>
    <source>
        <strain evidence="2">NRRL Y-1626</strain>
    </source>
</reference>
<sequence length="160" mass="18444">MSANFSTKTAKKIVDFLKNLPNDRIQHYVDFKELQIQRFEKIAGIQSSVLKDKKFEDGLSLSDVKDMLTRTKSPLGLQKSVLKKFAEAVPQETWNDTLLNQQLASLKTISNDKYKKMYDVSDKLYQPHGNPQYYQRLLDEITGKSKENFFTAMKTVITGK</sequence>
<gene>
    <name evidence="1" type="ORF">HANVADRAFT_3489</name>
</gene>
<dbReference type="InterPro" id="IPR037653">
    <property type="entry name" value="Cbp6"/>
</dbReference>
<name>A0A1B7TAG3_9ASCO</name>
<dbReference type="EMBL" id="LXPE01000052">
    <property type="protein sequence ID" value="OBA25708.1"/>
    <property type="molecule type" value="Genomic_DNA"/>
</dbReference>
<dbReference type="GO" id="GO:0034551">
    <property type="term" value="P:mitochondrial respiratory chain complex III assembly"/>
    <property type="evidence" value="ECO:0007669"/>
    <property type="project" value="TreeGrafter"/>
</dbReference>
<evidence type="ECO:0008006" key="3">
    <source>
        <dbReference type="Google" id="ProtNLM"/>
    </source>
</evidence>
<organism evidence="1 2">
    <name type="scientific">Hanseniaspora valbyensis NRRL Y-1626</name>
    <dbReference type="NCBI Taxonomy" id="766949"/>
    <lineage>
        <taxon>Eukaryota</taxon>
        <taxon>Fungi</taxon>
        <taxon>Dikarya</taxon>
        <taxon>Ascomycota</taxon>
        <taxon>Saccharomycotina</taxon>
        <taxon>Saccharomycetes</taxon>
        <taxon>Saccharomycodales</taxon>
        <taxon>Saccharomycodaceae</taxon>
        <taxon>Hanseniaspora</taxon>
    </lineage>
</organism>
<dbReference type="GO" id="GO:0043022">
    <property type="term" value="F:ribosome binding"/>
    <property type="evidence" value="ECO:0007669"/>
    <property type="project" value="InterPro"/>
</dbReference>
<dbReference type="GO" id="GO:0061671">
    <property type="term" value="C:Cbp3p-Cbp6 complex"/>
    <property type="evidence" value="ECO:0007669"/>
    <property type="project" value="InterPro"/>
</dbReference>
<accession>A0A1B7TAG3</accession>
<evidence type="ECO:0000313" key="1">
    <source>
        <dbReference type="EMBL" id="OBA25708.1"/>
    </source>
</evidence>
<proteinExistence type="predicted"/>